<proteinExistence type="predicted"/>
<dbReference type="Proteomes" id="UP000094844">
    <property type="component" value="Unassembled WGS sequence"/>
</dbReference>
<dbReference type="GO" id="GO:0006043">
    <property type="term" value="P:glucosamine catabolic process"/>
    <property type="evidence" value="ECO:0007669"/>
    <property type="project" value="TreeGrafter"/>
</dbReference>
<dbReference type="GO" id="GO:0005737">
    <property type="term" value="C:cytoplasm"/>
    <property type="evidence" value="ECO:0007669"/>
    <property type="project" value="TreeGrafter"/>
</dbReference>
<dbReference type="AlphaFoldDB" id="A0A1C6YWU5"/>
<evidence type="ECO:0000313" key="3">
    <source>
        <dbReference type="Proteomes" id="UP000094844"/>
    </source>
</evidence>
<protein>
    <submittedName>
        <fullName evidence="2">Glucosamine-6-phosphate deaminase</fullName>
        <ecNumber evidence="2">3.5.99.6</ecNumber>
    </submittedName>
</protein>
<dbReference type="GO" id="GO:0019262">
    <property type="term" value="P:N-acetylneuraminate catabolic process"/>
    <property type="evidence" value="ECO:0007669"/>
    <property type="project" value="TreeGrafter"/>
</dbReference>
<dbReference type="GO" id="GO:0004342">
    <property type="term" value="F:glucosamine-6-phosphate deaminase activity"/>
    <property type="evidence" value="ECO:0007669"/>
    <property type="project" value="UniProtKB-EC"/>
</dbReference>
<organism evidence="2 3">
    <name type="scientific">Hafnia alvei</name>
    <dbReference type="NCBI Taxonomy" id="569"/>
    <lineage>
        <taxon>Bacteria</taxon>
        <taxon>Pseudomonadati</taxon>
        <taxon>Pseudomonadota</taxon>
        <taxon>Gammaproteobacteria</taxon>
        <taxon>Enterobacterales</taxon>
        <taxon>Hafniaceae</taxon>
        <taxon>Hafnia</taxon>
    </lineage>
</organism>
<dbReference type="InterPro" id="IPR004547">
    <property type="entry name" value="Glucosamine6P_isomerase"/>
</dbReference>
<sequence>MISPCFTQQVELLNVQVFPCRQAMGESSASDAALHLRQLLTQQQQVRIIFAAAPSQNEFLAALSQAKNIDWSRVVAFHMDEYIGLPSDSAARFSHYLKQHLFDVVCPGEVHLIPSSGEPEQLCRDYARLLQQAPIDMVCLGIGENGHLAFNDPPVADFNDPYVMKIVELDATCRQQQVNDGCFPSLAAVPTHALTLTIPTLMAAGRLFCMVPGENKRQAIADTLHYPKSVSCPATALRTHPACTLYTDIDGFGEVPHV</sequence>
<keyword evidence="2" id="KW-0378">Hydrolase</keyword>
<dbReference type="InterPro" id="IPR037171">
    <property type="entry name" value="NagB/RpiA_transferase-like"/>
</dbReference>
<accession>A0A1C6YWU5</accession>
<dbReference type="Pfam" id="PF01182">
    <property type="entry name" value="Glucosamine_iso"/>
    <property type="match status" value="1"/>
</dbReference>
<feature type="domain" description="Glucosamine/galactosamine-6-phosphate isomerase" evidence="1">
    <location>
        <begin position="22"/>
        <end position="149"/>
    </location>
</feature>
<dbReference type="CDD" id="cd01399">
    <property type="entry name" value="GlcN6P_deaminase"/>
    <property type="match status" value="1"/>
</dbReference>
<reference evidence="2 3" key="1">
    <citation type="submission" date="2016-09" db="EMBL/GenBank/DDBJ databases">
        <authorList>
            <person name="Capua I."/>
            <person name="De Benedictis P."/>
            <person name="Joannis T."/>
            <person name="Lombin L.H."/>
            <person name="Cattoli G."/>
        </authorList>
    </citation>
    <scope>NUCLEOTIDE SEQUENCE [LARGE SCALE GENOMIC DNA]</scope>
    <source>
        <strain evidence="2 3">GB001</strain>
    </source>
</reference>
<dbReference type="EC" id="3.5.99.6" evidence="2"/>
<dbReference type="RefSeq" id="WP_072307646.1">
    <property type="nucleotide sequence ID" value="NZ_FMIQ01000009.1"/>
</dbReference>
<gene>
    <name evidence="2" type="ORF">BN1044_00792</name>
</gene>
<dbReference type="Gene3D" id="3.40.50.1360">
    <property type="match status" value="1"/>
</dbReference>
<dbReference type="PANTHER" id="PTHR11280:SF6">
    <property type="entry name" value="GLUCOSAMINE-6-PHOSPHATE ISOMERASE NAGB"/>
    <property type="match status" value="1"/>
</dbReference>
<dbReference type="SUPFAM" id="SSF100950">
    <property type="entry name" value="NagB/RpiA/CoA transferase-like"/>
    <property type="match status" value="1"/>
</dbReference>
<dbReference type="InterPro" id="IPR006148">
    <property type="entry name" value="Glc/Gal-6P_isomerase"/>
</dbReference>
<dbReference type="GO" id="GO:0042802">
    <property type="term" value="F:identical protein binding"/>
    <property type="evidence" value="ECO:0007669"/>
    <property type="project" value="TreeGrafter"/>
</dbReference>
<evidence type="ECO:0000259" key="1">
    <source>
        <dbReference type="Pfam" id="PF01182"/>
    </source>
</evidence>
<evidence type="ECO:0000313" key="2">
    <source>
        <dbReference type="EMBL" id="SCM51332.1"/>
    </source>
</evidence>
<dbReference type="PANTHER" id="PTHR11280">
    <property type="entry name" value="GLUCOSAMINE-6-PHOSPHATE ISOMERASE"/>
    <property type="match status" value="1"/>
</dbReference>
<dbReference type="EMBL" id="FMIQ01000009">
    <property type="protein sequence ID" value="SCM51332.1"/>
    <property type="molecule type" value="Genomic_DNA"/>
</dbReference>
<name>A0A1C6YWU5_HAFAL</name>
<dbReference type="GO" id="GO:0006046">
    <property type="term" value="P:N-acetylglucosamine catabolic process"/>
    <property type="evidence" value="ECO:0007669"/>
    <property type="project" value="TreeGrafter"/>
</dbReference>
<dbReference type="GO" id="GO:0005975">
    <property type="term" value="P:carbohydrate metabolic process"/>
    <property type="evidence" value="ECO:0007669"/>
    <property type="project" value="InterPro"/>
</dbReference>